<protein>
    <submittedName>
        <fullName evidence="1">Uncharacterized protein</fullName>
    </submittedName>
</protein>
<evidence type="ECO:0000313" key="1">
    <source>
        <dbReference type="EMBL" id="ESZ94669.1"/>
    </source>
</evidence>
<dbReference type="Proteomes" id="UP000019487">
    <property type="component" value="Unassembled WGS sequence"/>
</dbReference>
<keyword evidence="2" id="KW-1185">Reference proteome</keyword>
<dbReference type="AlphaFoldDB" id="W9CJ06"/>
<name>W9CJ06_SCLBF</name>
<reference evidence="1 2" key="1">
    <citation type="journal article" date="2014" name="Genome Announc.">
        <title>Draft genome sequence of Sclerotinia borealis, a psychrophilic plant pathogenic fungus.</title>
        <authorList>
            <person name="Mardanov A.V."/>
            <person name="Beletsky A.V."/>
            <person name="Kadnikov V.V."/>
            <person name="Ignatov A.N."/>
            <person name="Ravin N.V."/>
        </authorList>
    </citation>
    <scope>NUCLEOTIDE SEQUENCE [LARGE SCALE GENOMIC DNA]</scope>
    <source>
        <strain evidence="2">F-4157</strain>
    </source>
</reference>
<organism evidence="1 2">
    <name type="scientific">Sclerotinia borealis (strain F-4128)</name>
    <dbReference type="NCBI Taxonomy" id="1432307"/>
    <lineage>
        <taxon>Eukaryota</taxon>
        <taxon>Fungi</taxon>
        <taxon>Dikarya</taxon>
        <taxon>Ascomycota</taxon>
        <taxon>Pezizomycotina</taxon>
        <taxon>Leotiomycetes</taxon>
        <taxon>Helotiales</taxon>
        <taxon>Sclerotiniaceae</taxon>
        <taxon>Sclerotinia</taxon>
    </lineage>
</organism>
<dbReference type="HOGENOM" id="CLU_2543905_0_0_1"/>
<comment type="caution">
    <text evidence="1">The sequence shown here is derived from an EMBL/GenBank/DDBJ whole genome shotgun (WGS) entry which is preliminary data.</text>
</comment>
<gene>
    <name evidence="1" type="ORF">SBOR_4920</name>
</gene>
<dbReference type="EMBL" id="AYSA01000231">
    <property type="protein sequence ID" value="ESZ94669.1"/>
    <property type="molecule type" value="Genomic_DNA"/>
</dbReference>
<evidence type="ECO:0000313" key="2">
    <source>
        <dbReference type="Proteomes" id="UP000019487"/>
    </source>
</evidence>
<proteinExistence type="predicted"/>
<sequence length="83" mass="9394">MSTYNFSHHIAGGETRANTFDLPQPQHLTIVSLPFHISDLGSEYELVDGFMNFPSTAKFHVVRSLNSYPGDGAQRKIKNRIRM</sequence>
<accession>W9CJ06</accession>